<evidence type="ECO:0000256" key="1">
    <source>
        <dbReference type="SAM" id="Phobius"/>
    </source>
</evidence>
<dbReference type="Proteomes" id="UP000037035">
    <property type="component" value="Unassembled WGS sequence"/>
</dbReference>
<reference evidence="2 3" key="1">
    <citation type="submission" date="2015-08" db="EMBL/GenBank/DDBJ databases">
        <title>Next Generation Sequencing and Analysis of the Genome of Puccinia sorghi L Schw, the Causal Agent of Maize Common Rust.</title>
        <authorList>
            <person name="Rochi L."/>
            <person name="Burguener G."/>
            <person name="Darino M."/>
            <person name="Turjanski A."/>
            <person name="Kreff E."/>
            <person name="Dieguez M.J."/>
            <person name="Sacco F."/>
        </authorList>
    </citation>
    <scope>NUCLEOTIDE SEQUENCE [LARGE SCALE GENOMIC DNA]</scope>
    <source>
        <strain evidence="2 3">RO10H11247</strain>
    </source>
</reference>
<comment type="caution">
    <text evidence="2">The sequence shown here is derived from an EMBL/GenBank/DDBJ whole genome shotgun (WGS) entry which is preliminary data.</text>
</comment>
<feature type="transmembrane region" description="Helical" evidence="1">
    <location>
        <begin position="306"/>
        <end position="328"/>
    </location>
</feature>
<dbReference type="EMBL" id="LAVV01007327">
    <property type="protein sequence ID" value="KNZ56284.1"/>
    <property type="molecule type" value="Genomic_DNA"/>
</dbReference>
<organism evidence="2 3">
    <name type="scientific">Puccinia sorghi</name>
    <dbReference type="NCBI Taxonomy" id="27349"/>
    <lineage>
        <taxon>Eukaryota</taxon>
        <taxon>Fungi</taxon>
        <taxon>Dikarya</taxon>
        <taxon>Basidiomycota</taxon>
        <taxon>Pucciniomycotina</taxon>
        <taxon>Pucciniomycetes</taxon>
        <taxon>Pucciniales</taxon>
        <taxon>Pucciniaceae</taxon>
        <taxon>Puccinia</taxon>
    </lineage>
</organism>
<keyword evidence="1" id="KW-1133">Transmembrane helix</keyword>
<dbReference type="VEuPathDB" id="FungiDB:VP01_2441g1"/>
<sequence>MTTEQHLTQQDGRGSQIGRHQHSLATLTHGSFPICRIIYHLSIRSSYHHLRSSYHLLISSSAHLIIIVSISAIFLSLSPHIIHRIILMSQQIFSQLQLNKVVPQCMFSVLGSSGADINMSHSSHMYIQHLIIKAVIQLVCTSLPPNVSRNYLLTQTITGSYQETDPLPRLFGKRRHRSDKKHLNQLSNGLYPYSLLSCSPGAFVKINCWLLYSILPASLGGAPETLGHHTALSLSFSPRNSTNSPISPIGIPGTLSGGNSEPCSLCPPLAAPILIVGMAATALVTHSVSGGCYKFQGNQDFHLTHFIFLLLLVSVYFSACTVIIGLTAQKHKIQQTERKRLDTTHCCFSDCPHSKISLSQICRRYDHQSQNGTCVVPPTNQPAFYLSINSSSTMNLHPLLSSTTLPKSITRISPQVTFISSAVHHLRLHSPPNPHSLAHSQCPTRPRHCHFYLCSSLHS</sequence>
<proteinExistence type="predicted"/>
<evidence type="ECO:0000313" key="2">
    <source>
        <dbReference type="EMBL" id="KNZ56284.1"/>
    </source>
</evidence>
<dbReference type="AlphaFoldDB" id="A0A0L6V6E1"/>
<feature type="transmembrane region" description="Helical" evidence="1">
    <location>
        <begin position="269"/>
        <end position="286"/>
    </location>
</feature>
<name>A0A0L6V6E1_9BASI</name>
<protein>
    <submittedName>
        <fullName evidence="2">Uncharacterized protein</fullName>
    </submittedName>
</protein>
<keyword evidence="1" id="KW-0812">Transmembrane</keyword>
<evidence type="ECO:0000313" key="3">
    <source>
        <dbReference type="Proteomes" id="UP000037035"/>
    </source>
</evidence>
<gene>
    <name evidence="2" type="ORF">VP01_2441g1</name>
</gene>
<keyword evidence="3" id="KW-1185">Reference proteome</keyword>
<accession>A0A0L6V6E1</accession>
<keyword evidence="1" id="KW-0472">Membrane</keyword>
<feature type="transmembrane region" description="Helical" evidence="1">
    <location>
        <begin position="54"/>
        <end position="77"/>
    </location>
</feature>